<protein>
    <recommendedName>
        <fullName evidence="16">furin</fullName>
        <ecNumber evidence="16">3.4.21.75</ecNumber>
    </recommendedName>
</protein>
<dbReference type="InterPro" id="IPR038466">
    <property type="entry name" value="S8_pro-domain_sf"/>
</dbReference>
<dbReference type="PRINTS" id="PR00723">
    <property type="entry name" value="SUBTILISIN"/>
</dbReference>
<dbReference type="EMBL" id="OA882044">
    <property type="protein sequence ID" value="CAD7272169.1"/>
    <property type="molecule type" value="Genomic_DNA"/>
</dbReference>
<evidence type="ECO:0000256" key="4">
    <source>
        <dbReference type="ARBA" id="ARBA00022685"/>
    </source>
</evidence>
<dbReference type="Gene3D" id="2.60.120.260">
    <property type="entry name" value="Galactose-binding domain-like"/>
    <property type="match status" value="1"/>
</dbReference>
<dbReference type="FunFam" id="3.40.50.200:FF:000001">
    <property type="entry name" value="Furin 2, isoform B"/>
    <property type="match status" value="1"/>
</dbReference>
<keyword evidence="14" id="KW-0325">Glycoprotein</keyword>
<dbReference type="PANTHER" id="PTHR42884:SF23">
    <property type="entry name" value="FURIN-LIKE PROTEASE 2"/>
    <property type="match status" value="1"/>
</dbReference>
<dbReference type="SUPFAM" id="SSF54897">
    <property type="entry name" value="Protease propeptides/inhibitors"/>
    <property type="match status" value="1"/>
</dbReference>
<evidence type="ECO:0000256" key="9">
    <source>
        <dbReference type="ARBA" id="ARBA00022825"/>
    </source>
</evidence>
<evidence type="ECO:0000256" key="10">
    <source>
        <dbReference type="ARBA" id="ARBA00022989"/>
    </source>
</evidence>
<evidence type="ECO:0000256" key="20">
    <source>
        <dbReference type="SAM" id="Phobius"/>
    </source>
</evidence>
<dbReference type="InterPro" id="IPR034182">
    <property type="entry name" value="Kexin/furin"/>
</dbReference>
<evidence type="ECO:0000256" key="2">
    <source>
        <dbReference type="ARBA" id="ARBA00005325"/>
    </source>
</evidence>
<dbReference type="PANTHER" id="PTHR42884">
    <property type="entry name" value="PROPROTEIN CONVERTASE SUBTILISIN/KEXIN-RELATED"/>
    <property type="match status" value="1"/>
</dbReference>
<dbReference type="Gene3D" id="3.30.70.850">
    <property type="entry name" value="Peptidase S8, pro-domain"/>
    <property type="match status" value="1"/>
</dbReference>
<reference evidence="23" key="1">
    <citation type="submission" date="2020-11" db="EMBL/GenBank/DDBJ databases">
        <authorList>
            <person name="Tran Van P."/>
        </authorList>
    </citation>
    <scope>NUCLEOTIDE SEQUENCE</scope>
</reference>
<dbReference type="InterPro" id="IPR032815">
    <property type="entry name" value="S8_pro-domain"/>
</dbReference>
<evidence type="ECO:0000256" key="3">
    <source>
        <dbReference type="ARBA" id="ARBA00022670"/>
    </source>
</evidence>
<dbReference type="FunFam" id="3.30.70.850:FF:000001">
    <property type="entry name" value="Proprotein convertase subtilisin/kexin type 5"/>
    <property type="match status" value="1"/>
</dbReference>
<evidence type="ECO:0000256" key="12">
    <source>
        <dbReference type="ARBA" id="ARBA00023145"/>
    </source>
</evidence>
<dbReference type="Gene3D" id="2.10.220.10">
    <property type="entry name" value="Hormone Receptor, Insulin-like Growth Factor Receptor 1, Chain A, domain 2"/>
    <property type="match status" value="3"/>
</dbReference>
<evidence type="ECO:0000313" key="24">
    <source>
        <dbReference type="Proteomes" id="UP000678499"/>
    </source>
</evidence>
<feature type="active site" description="Charge relay system" evidence="18 19">
    <location>
        <position position="367"/>
    </location>
</feature>
<evidence type="ECO:0000256" key="13">
    <source>
        <dbReference type="ARBA" id="ARBA00023157"/>
    </source>
</evidence>
<keyword evidence="3 19" id="KW-0645">Protease</keyword>
<dbReference type="GO" id="GO:0005802">
    <property type="term" value="C:trans-Golgi network"/>
    <property type="evidence" value="ECO:0007669"/>
    <property type="project" value="TreeGrafter"/>
</dbReference>
<dbReference type="InterPro" id="IPR006212">
    <property type="entry name" value="Furin_repeat"/>
</dbReference>
<evidence type="ECO:0000256" key="1">
    <source>
        <dbReference type="ARBA" id="ARBA00004167"/>
    </source>
</evidence>
<evidence type="ECO:0000256" key="16">
    <source>
        <dbReference type="ARBA" id="ARBA00038993"/>
    </source>
</evidence>
<dbReference type="SUPFAM" id="SSF57184">
    <property type="entry name" value="Growth factor receptor domain"/>
    <property type="match status" value="2"/>
</dbReference>
<dbReference type="SUPFAM" id="SSF49785">
    <property type="entry name" value="Galactose-binding domain-like"/>
    <property type="match status" value="1"/>
</dbReference>
<dbReference type="Pfam" id="PF00082">
    <property type="entry name" value="Peptidase_S8"/>
    <property type="match status" value="1"/>
</dbReference>
<keyword evidence="8 19" id="KW-0378">Hydrolase</keyword>
<feature type="signal peptide" evidence="21">
    <location>
        <begin position="1"/>
        <end position="19"/>
    </location>
</feature>
<evidence type="ECO:0000256" key="8">
    <source>
        <dbReference type="ARBA" id="ARBA00022801"/>
    </source>
</evidence>
<evidence type="ECO:0000256" key="5">
    <source>
        <dbReference type="ARBA" id="ARBA00022692"/>
    </source>
</evidence>
<accession>A0A7R9G7Q9</accession>
<dbReference type="PROSITE" id="PS00137">
    <property type="entry name" value="SUBTILASE_HIS"/>
    <property type="match status" value="1"/>
</dbReference>
<feature type="transmembrane region" description="Helical" evidence="20">
    <location>
        <begin position="1230"/>
        <end position="1249"/>
    </location>
</feature>
<dbReference type="FunFam" id="2.60.120.260:FF:000072">
    <property type="entry name" value="Proprotein convertase subtilisin/kexin type"/>
    <property type="match status" value="1"/>
</dbReference>
<feature type="chain" id="PRO_5036210610" description="furin" evidence="21">
    <location>
        <begin position="20"/>
        <end position="1308"/>
    </location>
</feature>
<dbReference type="CDD" id="cd04059">
    <property type="entry name" value="Peptidases_S8_Protein_convertases_Kexins_Furin-like"/>
    <property type="match status" value="1"/>
</dbReference>
<dbReference type="GO" id="GO:0016485">
    <property type="term" value="P:protein processing"/>
    <property type="evidence" value="ECO:0007669"/>
    <property type="project" value="TreeGrafter"/>
</dbReference>
<keyword evidence="5 20" id="KW-0812">Transmembrane</keyword>
<dbReference type="CDD" id="cd00064">
    <property type="entry name" value="FU"/>
    <property type="match status" value="5"/>
</dbReference>
<dbReference type="PROSITE" id="PS51892">
    <property type="entry name" value="SUBTILASE"/>
    <property type="match status" value="1"/>
</dbReference>
<dbReference type="SUPFAM" id="SSF52743">
    <property type="entry name" value="Subtilisin-like"/>
    <property type="match status" value="1"/>
</dbReference>
<evidence type="ECO:0000256" key="6">
    <source>
        <dbReference type="ARBA" id="ARBA00022729"/>
    </source>
</evidence>
<evidence type="ECO:0000256" key="14">
    <source>
        <dbReference type="ARBA" id="ARBA00023180"/>
    </source>
</evidence>
<dbReference type="InterPro" id="IPR022398">
    <property type="entry name" value="Peptidase_S8_His-AS"/>
</dbReference>
<evidence type="ECO:0000256" key="15">
    <source>
        <dbReference type="ARBA" id="ARBA00035756"/>
    </source>
</evidence>
<comment type="function">
    <text evidence="17">Furin is likely to represent the ubiquitous endoprotease activity within constitutive secretory pathways and capable of cleavage at the RX(K/R)R consensus motif.</text>
</comment>
<dbReference type="Pfam" id="PF16470">
    <property type="entry name" value="S8_pro-domain"/>
    <property type="match status" value="1"/>
</dbReference>
<dbReference type="InterPro" id="IPR008979">
    <property type="entry name" value="Galactose-bd-like_sf"/>
</dbReference>
<sequence length="1308" mass="142582">MVWYPLSTGLLTALSAVVAGPLKLTEVRTWSNVFSLMIEDGRAEDSVTCFGLRGQCRARGGREMSSETMKILYAVRLCLFLYWISIFAVVQSTHEFTNQFAVHVPGGADEAKKVAARHGFAFHGQIGALENYYLFEHNHVHKRSAEPSEHHHQKLNAEPDVAWFEQQVNKKRTKRDYVLPDVDEMPWEAAGILEESDRLKRFNSGVSFGSVPQPSHADFQRSVSPANAVTGYTNFRDPFYTEQWYLESRYSIVASLNWTATDVGHVFMTVVFAGGASSEFPTFVDGTGIQLCRTTEGHGGARGGYDMNVISCWKRGYSGKGVVISILDDGIQRDHPELALNYDPYASFDINDKDPDPMPQDNGDNKHGTRCAGEVSAVADNDVCGVGIAFNSSIGGVRMLDGPVNDAVEAHALSLNPDHIDIYSASWGPEDDGKTVDGPGPLARRAFINGIMKGRKGKGSIFVWASGNGGRHVDNCNCDGYTNSIFTLSISSATQRGLKPWYLEECASTLATTYSSGGPSSDKSVVTCDQDARLRPDRMCTVEHTGTSASAPIAAGICALALEANPNLTWRDMQYLVVMTSRPEPVLGERGWIVNGVKRKVSHKFGYGMMDADAMVTLAEKWSTVPSQHICQSRPDKNQRTIPAKYGGKMEASMSLDACAGTLNEVRYLEHVQCKISLRYLPRGNLRILLTSPMGTTSTLLFERPRDVTNANFDEWPFLSVHFWGEKADGTWVLQIINAGERRVAHPGLLRSWQLILYGTDINPVRLHSANARGKGLVSSSGGSAEFAESSQSAFGSTVDPFQPPVSPYIRPTNPAQEFSSGFFQLRSSFPNIFTLSGSSKVNSANVSDLALDSVAETTVVFDKTACHPECDGGCTGPGAMNCIRCRNVQFNKECLNECPFGTSPNSNGSCSQCHASCISCTGPGINQCLKCPTDKYYVADESLCVVVCPEGYLADEGAKHCIACGPHCLSCERSVGTCSSCDHHLVLIENKCSSSCPVPFLTPKDARDVIRDAQPVTGRMQISVCHVQPHCFVWVPLALRPVQQDIVSKVQIVSSVLRVVLDAVTSMSASNVLKDYIDKVVHVKFHASQECAKGSFATDVDGLKICAKCHRSCTECRGPKITDCSACPPNVSLNAGICSPCTGSQYYDQTCNGPDEFSCSSCLKPLTLDPQQGRCVPCCSPRSQSGCCQCDSSGGCVNPEHHTRYAYDPAERLIHDQIPQEQSSFSTPGVIAAVFVLAFAVTGVYVIYRKVRSRASKYTYHQLPVNARSKSNLPVSDLSWNPNNGSDIRFGGLESEEELEQLEFIKA</sequence>
<dbReference type="Pfam" id="PF14843">
    <property type="entry name" value="GF_recep_IV"/>
    <property type="match status" value="1"/>
</dbReference>
<dbReference type="Proteomes" id="UP000678499">
    <property type="component" value="Unassembled WGS sequence"/>
</dbReference>
<dbReference type="InterPro" id="IPR002884">
    <property type="entry name" value="P_dom"/>
</dbReference>
<evidence type="ECO:0000256" key="21">
    <source>
        <dbReference type="SAM" id="SignalP"/>
    </source>
</evidence>
<dbReference type="SMART" id="SM00261">
    <property type="entry name" value="FU"/>
    <property type="match status" value="5"/>
</dbReference>
<keyword evidence="9 19" id="KW-0720">Serine protease</keyword>
<evidence type="ECO:0000256" key="17">
    <source>
        <dbReference type="ARBA" id="ARBA00053600"/>
    </source>
</evidence>
<name>A0A7R9G7Q9_9CRUS</name>
<comment type="subcellular location">
    <subcellularLocation>
        <location evidence="1">Membrane</location>
        <topology evidence="1">Single-pass membrane protein</topology>
    </subcellularLocation>
</comment>
<proteinExistence type="inferred from homology"/>
<comment type="similarity">
    <text evidence="2">Belongs to the peptidase S8 family. Furin subfamily.</text>
</comment>
<dbReference type="InterPro" id="IPR009030">
    <property type="entry name" value="Growth_fac_rcpt_cys_sf"/>
</dbReference>
<dbReference type="Gene3D" id="3.40.50.200">
    <property type="entry name" value="Peptidase S8/S53 domain"/>
    <property type="match status" value="1"/>
</dbReference>
<evidence type="ECO:0000256" key="18">
    <source>
        <dbReference type="PIRSR" id="PIRSR615500-1"/>
    </source>
</evidence>
<dbReference type="EMBL" id="CAJPEX010000007">
    <property type="protein sequence ID" value="CAG0912321.1"/>
    <property type="molecule type" value="Genomic_DNA"/>
</dbReference>
<keyword evidence="12" id="KW-0865">Zymogen</keyword>
<dbReference type="InterPro" id="IPR032778">
    <property type="entry name" value="GF_recep_IV"/>
</dbReference>
<dbReference type="Pfam" id="PF01483">
    <property type="entry name" value="P_proprotein"/>
    <property type="match status" value="1"/>
</dbReference>
<dbReference type="OrthoDB" id="300641at2759"/>
<feature type="active site" description="Charge relay system" evidence="18 19">
    <location>
        <position position="328"/>
    </location>
</feature>
<evidence type="ECO:0000256" key="19">
    <source>
        <dbReference type="PROSITE-ProRule" id="PRU01240"/>
    </source>
</evidence>
<dbReference type="InterPro" id="IPR036852">
    <property type="entry name" value="Peptidase_S8/S53_dom_sf"/>
</dbReference>
<evidence type="ECO:0000256" key="7">
    <source>
        <dbReference type="ARBA" id="ARBA00022737"/>
    </source>
</evidence>
<dbReference type="GO" id="GO:0030182">
    <property type="term" value="P:neuron differentiation"/>
    <property type="evidence" value="ECO:0007669"/>
    <property type="project" value="UniProtKB-ARBA"/>
</dbReference>
<feature type="active site" description="Charge relay system" evidence="18 19">
    <location>
        <position position="548"/>
    </location>
</feature>
<dbReference type="InterPro" id="IPR000209">
    <property type="entry name" value="Peptidase_S8/S53_dom"/>
</dbReference>
<keyword evidence="7" id="KW-0677">Repeat</keyword>
<keyword evidence="6 21" id="KW-0732">Signal</keyword>
<dbReference type="PROSITE" id="PS51829">
    <property type="entry name" value="P_HOMO_B"/>
    <property type="match status" value="1"/>
</dbReference>
<keyword evidence="10 20" id="KW-1133">Transmembrane helix</keyword>
<evidence type="ECO:0000259" key="22">
    <source>
        <dbReference type="PROSITE" id="PS51829"/>
    </source>
</evidence>
<gene>
    <name evidence="23" type="ORF">NMOB1V02_LOCUS114</name>
</gene>
<dbReference type="InterPro" id="IPR023827">
    <property type="entry name" value="Peptidase_S8_Asp-AS"/>
</dbReference>
<keyword evidence="13" id="KW-1015">Disulfide bond</keyword>
<comment type="catalytic activity">
    <reaction evidence="15">
        <text>Release of mature proteins from their proproteins by cleavage of -Arg-Xaa-Yaa-Arg-|-Zaa- bonds, where Xaa can be any amino acid and Yaa is Arg or Lys. Releases albumin, complement component C3 and von Willebrand factor from their respective precursors.</text>
        <dbReference type="EC" id="3.4.21.75"/>
    </reaction>
</comment>
<dbReference type="PROSITE" id="PS00136">
    <property type="entry name" value="SUBTILASE_ASP"/>
    <property type="match status" value="1"/>
</dbReference>
<evidence type="ECO:0000313" key="23">
    <source>
        <dbReference type="EMBL" id="CAD7272169.1"/>
    </source>
</evidence>
<dbReference type="EC" id="3.4.21.75" evidence="16"/>
<organism evidence="23">
    <name type="scientific">Notodromas monacha</name>
    <dbReference type="NCBI Taxonomy" id="399045"/>
    <lineage>
        <taxon>Eukaryota</taxon>
        <taxon>Metazoa</taxon>
        <taxon>Ecdysozoa</taxon>
        <taxon>Arthropoda</taxon>
        <taxon>Crustacea</taxon>
        <taxon>Oligostraca</taxon>
        <taxon>Ostracoda</taxon>
        <taxon>Podocopa</taxon>
        <taxon>Podocopida</taxon>
        <taxon>Cypridocopina</taxon>
        <taxon>Cypridoidea</taxon>
        <taxon>Cyprididae</taxon>
        <taxon>Notodromas</taxon>
    </lineage>
</organism>
<keyword evidence="11 20" id="KW-0472">Membrane</keyword>
<keyword evidence="24" id="KW-1185">Reference proteome</keyword>
<dbReference type="GO" id="GO:0000139">
    <property type="term" value="C:Golgi membrane"/>
    <property type="evidence" value="ECO:0007669"/>
    <property type="project" value="TreeGrafter"/>
</dbReference>
<dbReference type="PROSITE" id="PS00138">
    <property type="entry name" value="SUBTILASE_SER"/>
    <property type="match status" value="1"/>
</dbReference>
<dbReference type="InterPro" id="IPR023828">
    <property type="entry name" value="Peptidase_S8_Ser-AS"/>
</dbReference>
<evidence type="ECO:0000256" key="11">
    <source>
        <dbReference type="ARBA" id="ARBA00023136"/>
    </source>
</evidence>
<feature type="domain" description="P/Homo B" evidence="22">
    <location>
        <begin position="624"/>
        <end position="763"/>
    </location>
</feature>
<keyword evidence="4" id="KW-0165">Cleavage on pair of basic residues</keyword>
<dbReference type="InterPro" id="IPR015500">
    <property type="entry name" value="Peptidase_S8_subtilisin-rel"/>
</dbReference>
<dbReference type="GO" id="GO:0004252">
    <property type="term" value="F:serine-type endopeptidase activity"/>
    <property type="evidence" value="ECO:0007669"/>
    <property type="project" value="UniProtKB-UniRule"/>
</dbReference>